<proteinExistence type="predicted"/>
<evidence type="ECO:0000259" key="2">
    <source>
        <dbReference type="PROSITE" id="PS50174"/>
    </source>
</evidence>
<dbReference type="GO" id="GO:0005634">
    <property type="term" value="C:nucleus"/>
    <property type="evidence" value="ECO:0007669"/>
    <property type="project" value="TreeGrafter"/>
</dbReference>
<feature type="compositionally biased region" description="Basic and acidic residues" evidence="1">
    <location>
        <begin position="84"/>
        <end position="95"/>
    </location>
</feature>
<dbReference type="InterPro" id="IPR000467">
    <property type="entry name" value="G_patch_dom"/>
</dbReference>
<dbReference type="Pfam" id="PF01585">
    <property type="entry name" value="G-patch"/>
    <property type="match status" value="1"/>
</dbReference>
<feature type="region of interest" description="Disordered" evidence="1">
    <location>
        <begin position="600"/>
        <end position="628"/>
    </location>
</feature>
<feature type="region of interest" description="Disordered" evidence="1">
    <location>
        <begin position="175"/>
        <end position="207"/>
    </location>
</feature>
<feature type="non-terminal residue" evidence="3">
    <location>
        <position position="720"/>
    </location>
</feature>
<feature type="compositionally biased region" description="Acidic residues" evidence="1">
    <location>
        <begin position="189"/>
        <end position="199"/>
    </location>
</feature>
<feature type="region of interest" description="Disordered" evidence="1">
    <location>
        <begin position="661"/>
        <end position="720"/>
    </location>
</feature>
<dbReference type="PROSITE" id="PS50174">
    <property type="entry name" value="G_PATCH"/>
    <property type="match status" value="1"/>
</dbReference>
<dbReference type="EMBL" id="PJQM01000114">
    <property type="protein sequence ID" value="RCI06638.1"/>
    <property type="molecule type" value="Genomic_DNA"/>
</dbReference>
<dbReference type="PANTHER" id="PTHR13384">
    <property type="entry name" value="G PATCH DOMAIN-CONTAINING PROTEIN 1"/>
    <property type="match status" value="1"/>
</dbReference>
<gene>
    <name evidence="3" type="ORF">CU098_001571</name>
</gene>
<sequence length="720" mass="81057">MSKGATESFVVFGTAFPEQTEKDRRAGRSDAGQFVPVWKQEARDEQGRRRFHGAFTGGFSAGYFNTVGSKEGWEPSNYVSSRSARNEMKEARPEDYMDEEDLQDLAGARKLVATEEFDILGGTERELSARRQLMKEDEGRGGGLEFLGSSLISMFGPPKDSVGVRLLRKMGWRPGQGIGPRMKRRQLEASDDDEDEDVPGDVTFAPRDTPIENYQVKRDTYGLGYDLSTYVPEVAEMKRLRELAAAKKGENTNRSMFGVYDPSAKSKEVFGLGAFEEAEDDDDVYRNDTSFSNYHTALYDDEEGYTRDQLKSITQKRQTESKPINHLKCSDGRPPLTGFHLSEKTKDSIGKWYPPPQVPATFTGIHAPINNETLPPSSLVNKESVFSFEERGHILGEQPIEKRSVFDYMPQHSKDKLNQAISFFVDSGKDKSQLSDFPSVPKDVAHLALKGFMPFGDNPQKQARYRHYLENQAGKLTQDGIPLTVLPIPEGLTYESGMKEMDEFAKAARIFRPISAMMSGRFTSASSETKHVETLKFEGGLKTEEEYRKEKEQMAKLEAKPEKKQLSQEAEAAAMKMFGALTRTIKPFYPNRLVCKRFNVRNPHPDHDQKTDADAGRTQAGSKDALSKDAMETMLNERIPLKFTSNYERPSMDIFKAIFDNSDSEEEEEAKPEERSPVEKSPDMDLDFIGPPLPPAPPTADIPIITNTPEPTESFRPMFK</sequence>
<evidence type="ECO:0000256" key="1">
    <source>
        <dbReference type="SAM" id="MobiDB-lite"/>
    </source>
</evidence>
<protein>
    <recommendedName>
        <fullName evidence="2">G-patch domain-containing protein</fullName>
    </recommendedName>
</protein>
<dbReference type="OrthoDB" id="20507at2759"/>
<feature type="compositionally biased region" description="Basic and acidic residues" evidence="1">
    <location>
        <begin position="672"/>
        <end position="683"/>
    </location>
</feature>
<dbReference type="PANTHER" id="PTHR13384:SF19">
    <property type="entry name" value="G PATCH DOMAIN-CONTAINING PROTEIN 1"/>
    <property type="match status" value="1"/>
</dbReference>
<dbReference type="Pfam" id="PF26093">
    <property type="entry name" value="HTH_TGH"/>
    <property type="match status" value="1"/>
</dbReference>
<feature type="compositionally biased region" description="Pro residues" evidence="1">
    <location>
        <begin position="691"/>
        <end position="700"/>
    </location>
</feature>
<dbReference type="AlphaFoldDB" id="A0A367KWQ0"/>
<evidence type="ECO:0000313" key="4">
    <source>
        <dbReference type="Proteomes" id="UP000253551"/>
    </source>
</evidence>
<dbReference type="GO" id="GO:0003723">
    <property type="term" value="F:RNA binding"/>
    <property type="evidence" value="ECO:0007669"/>
    <property type="project" value="TreeGrafter"/>
</dbReference>
<feature type="domain" description="G-patch" evidence="2">
    <location>
        <begin position="159"/>
        <end position="179"/>
    </location>
</feature>
<dbReference type="Proteomes" id="UP000253551">
    <property type="component" value="Unassembled WGS sequence"/>
</dbReference>
<evidence type="ECO:0000313" key="3">
    <source>
        <dbReference type="EMBL" id="RCI06638.1"/>
    </source>
</evidence>
<reference evidence="3 4" key="1">
    <citation type="journal article" date="2018" name="G3 (Bethesda)">
        <title>Phylogenetic and Phylogenomic Definition of Rhizopus Species.</title>
        <authorList>
            <person name="Gryganskyi A.P."/>
            <person name="Golan J."/>
            <person name="Dolatabadi S."/>
            <person name="Mondo S."/>
            <person name="Robb S."/>
            <person name="Idnurm A."/>
            <person name="Muszewska A."/>
            <person name="Steczkiewicz K."/>
            <person name="Masonjones S."/>
            <person name="Liao H.L."/>
            <person name="Gajdeczka M.T."/>
            <person name="Anike F."/>
            <person name="Vuek A."/>
            <person name="Anishchenko I.M."/>
            <person name="Voigt K."/>
            <person name="de Hoog G.S."/>
            <person name="Smith M.E."/>
            <person name="Heitman J."/>
            <person name="Vilgalys R."/>
            <person name="Stajich J.E."/>
        </authorList>
    </citation>
    <scope>NUCLEOTIDE SEQUENCE [LARGE SCALE GENOMIC DNA]</scope>
    <source>
        <strain evidence="3 4">LSU 92-RS-03</strain>
    </source>
</reference>
<dbReference type="InterPro" id="IPR011666">
    <property type="entry name" value="DUF1604"/>
</dbReference>
<dbReference type="STRING" id="4846.A0A367KWQ0"/>
<feature type="region of interest" description="Disordered" evidence="1">
    <location>
        <begin position="72"/>
        <end position="98"/>
    </location>
</feature>
<feature type="compositionally biased region" description="Acidic residues" evidence="1">
    <location>
        <begin position="662"/>
        <end position="671"/>
    </location>
</feature>
<dbReference type="Pfam" id="PF07713">
    <property type="entry name" value="DUF1604"/>
    <property type="match status" value="1"/>
</dbReference>
<accession>A0A367KWQ0</accession>
<organism evidence="3 4">
    <name type="scientific">Rhizopus stolonifer</name>
    <name type="common">Rhizopus nigricans</name>
    <dbReference type="NCBI Taxonomy" id="4846"/>
    <lineage>
        <taxon>Eukaryota</taxon>
        <taxon>Fungi</taxon>
        <taxon>Fungi incertae sedis</taxon>
        <taxon>Mucoromycota</taxon>
        <taxon>Mucoromycotina</taxon>
        <taxon>Mucoromycetes</taxon>
        <taxon>Mucorales</taxon>
        <taxon>Mucorineae</taxon>
        <taxon>Rhizopodaceae</taxon>
        <taxon>Rhizopus</taxon>
    </lineage>
</organism>
<keyword evidence="4" id="KW-1185">Reference proteome</keyword>
<name>A0A367KWQ0_RHIST</name>
<feature type="compositionally biased region" description="Basic and acidic residues" evidence="1">
    <location>
        <begin position="603"/>
        <end position="615"/>
    </location>
</feature>
<dbReference type="GO" id="GO:0006397">
    <property type="term" value="P:mRNA processing"/>
    <property type="evidence" value="ECO:0007669"/>
    <property type="project" value="InterPro"/>
</dbReference>
<comment type="caution">
    <text evidence="3">The sequence shown here is derived from an EMBL/GenBank/DDBJ whole genome shotgun (WGS) entry which is preliminary data.</text>
</comment>